<sequence length="422" mass="47416">MQYSHAPVATQHRSSAYFSAIIFETQLSRAGLETENEFDYLVGGHFARFQYRTRFSQSIEVEADDICSAKLLAIEPDPFAILRPLDGHAPWPATKISADTAVRKFRKRVFKRRQNRWRCFAASGHGARHSSQIPQPSSSMLDAGRNHRQHGQVVASAAHFSSRSGGRISMWNSDRVSAALRSMTTLQFGVTPEIVRLEGCASRQRSPSRDDPIQIQCHNRAAFLTIFRQPYSFGQCSKPQTPCRSEFPSTRSSRTAVWFCRSIGTCSICCEGAPNLEAREDIKITDIGPIVRTIDGARDEAELMQRRWSWPGPNKRPVYNFPSEGREFASNRCLIVADGFYEFTGPEDPKKKRKDKWLFTKKDELIFCIAGIWRDTPEVGKAFTMLTMAPGPDSPLTTIGRSSSWNAAPGQIGLTPLFPESR</sequence>
<reference evidence="1 2" key="1">
    <citation type="journal article" date="2012" name="BMC Genomics">
        <title>Genomic basis of broad host range and environmental adaptability of Rhizobium tropici CIAT 899 and Rhizobium sp. PRF 81 which are used in inoculants for common bean (Phaseolus vulgaris L.).</title>
        <authorList>
            <person name="Ormeno-Orrillo E."/>
            <person name="Menna P."/>
            <person name="Almeida L.G."/>
            <person name="Ollero F.J."/>
            <person name="Nicolas M.F."/>
            <person name="Pains Rodrigues E."/>
            <person name="Shigueyoshi Nakatani A."/>
            <person name="Silva Batista J.S."/>
            <person name="Oliveira Chueire L.M."/>
            <person name="Souza R.C."/>
            <person name="Ribeiro Vasconcelos A.T."/>
            <person name="Megias M."/>
            <person name="Hungria M."/>
            <person name="Martinez-Romero E."/>
        </authorList>
    </citation>
    <scope>NUCLEOTIDE SEQUENCE [LARGE SCALE GENOMIC DNA]</scope>
    <source>
        <strain evidence="1 2">PRF 81</strain>
        <plasmid evidence="1">pPRF81b</plasmid>
    </source>
</reference>
<keyword evidence="1" id="KW-0614">Plasmid</keyword>
<proteinExistence type="predicted"/>
<name>N6TT87_9HYPH</name>
<dbReference type="Proteomes" id="UP000012429">
    <property type="component" value="Unassembled WGS sequence"/>
</dbReference>
<dbReference type="PATRIC" id="fig|363754.4.peg.6889"/>
<dbReference type="InterPro" id="IPR003738">
    <property type="entry name" value="SRAP"/>
</dbReference>
<comment type="caution">
    <text evidence="1">The sequence shown here is derived from an EMBL/GenBank/DDBJ whole genome shotgun (WGS) entry which is preliminary data.</text>
</comment>
<protein>
    <recommendedName>
        <fullName evidence="3">SOS response-associated peptidase</fullName>
    </recommendedName>
</protein>
<organism evidence="1 2">
    <name type="scientific">Rhizobium freirei PRF 81</name>
    <dbReference type="NCBI Taxonomy" id="363754"/>
    <lineage>
        <taxon>Bacteria</taxon>
        <taxon>Pseudomonadati</taxon>
        <taxon>Pseudomonadota</taxon>
        <taxon>Alphaproteobacteria</taxon>
        <taxon>Hyphomicrobiales</taxon>
        <taxon>Rhizobiaceae</taxon>
        <taxon>Rhizobium/Agrobacterium group</taxon>
        <taxon>Rhizobium</taxon>
    </lineage>
</organism>
<evidence type="ECO:0008006" key="3">
    <source>
        <dbReference type="Google" id="ProtNLM"/>
    </source>
</evidence>
<dbReference type="GO" id="GO:0003697">
    <property type="term" value="F:single-stranded DNA binding"/>
    <property type="evidence" value="ECO:0007669"/>
    <property type="project" value="InterPro"/>
</dbReference>
<dbReference type="Gene3D" id="3.90.1680.10">
    <property type="entry name" value="SOS response associated peptidase-like"/>
    <property type="match status" value="1"/>
</dbReference>
<gene>
    <name evidence="1" type="ORF">RHSP_74453</name>
</gene>
<dbReference type="SUPFAM" id="SSF143081">
    <property type="entry name" value="BB1717-like"/>
    <property type="match status" value="1"/>
</dbReference>
<accession>N6TT87</accession>
<dbReference type="EMBL" id="AQHN01000096">
    <property type="protein sequence ID" value="ENN83689.1"/>
    <property type="molecule type" value="Genomic_DNA"/>
</dbReference>
<dbReference type="GO" id="GO:0106300">
    <property type="term" value="P:protein-DNA covalent cross-linking repair"/>
    <property type="evidence" value="ECO:0007669"/>
    <property type="project" value="InterPro"/>
</dbReference>
<dbReference type="AlphaFoldDB" id="N6TT87"/>
<geneLocation type="plasmid" evidence="1">
    <name>pPRF81b</name>
</geneLocation>
<keyword evidence="2" id="KW-1185">Reference proteome</keyword>
<dbReference type="InterPro" id="IPR036590">
    <property type="entry name" value="SRAP-like"/>
</dbReference>
<evidence type="ECO:0000313" key="1">
    <source>
        <dbReference type="EMBL" id="ENN83689.1"/>
    </source>
</evidence>
<evidence type="ECO:0000313" key="2">
    <source>
        <dbReference type="Proteomes" id="UP000012429"/>
    </source>
</evidence>
<dbReference type="Pfam" id="PF02586">
    <property type="entry name" value="SRAP"/>
    <property type="match status" value="1"/>
</dbReference>